<name>A0A0B0M948_GOSAR</name>
<gene>
    <name evidence="1" type="ORF">F383_36729</name>
</gene>
<dbReference type="EMBL" id="JRRC01000060">
    <property type="protein sequence ID" value="KHF97224.1"/>
    <property type="molecule type" value="Genomic_DNA"/>
</dbReference>
<keyword evidence="2" id="KW-1185">Reference proteome</keyword>
<sequence length="62" mass="6776">MAYFCPHRQRHERVSQPRVSPGVPYNCKSGLSTAKAHRCVASRVAQVSLDHGQGTRACLVAV</sequence>
<evidence type="ECO:0000313" key="1">
    <source>
        <dbReference type="EMBL" id="KHF97224.1"/>
    </source>
</evidence>
<proteinExistence type="predicted"/>
<reference evidence="2" key="1">
    <citation type="submission" date="2014-09" db="EMBL/GenBank/DDBJ databases">
        <authorList>
            <person name="Mudge J."/>
            <person name="Ramaraj T."/>
            <person name="Lindquist I.E."/>
            <person name="Bharti A.K."/>
            <person name="Sundararajan A."/>
            <person name="Cameron C.T."/>
            <person name="Woodward J.E."/>
            <person name="May G.D."/>
            <person name="Brubaker C."/>
            <person name="Broadhvest J."/>
            <person name="Wilkins T.A."/>
        </authorList>
    </citation>
    <scope>NUCLEOTIDE SEQUENCE</scope>
    <source>
        <strain evidence="2">cv. AKA8401</strain>
    </source>
</reference>
<organism evidence="1 2">
    <name type="scientific">Gossypium arboreum</name>
    <name type="common">Tree cotton</name>
    <name type="synonym">Gossypium nanking</name>
    <dbReference type="NCBI Taxonomy" id="29729"/>
    <lineage>
        <taxon>Eukaryota</taxon>
        <taxon>Viridiplantae</taxon>
        <taxon>Streptophyta</taxon>
        <taxon>Embryophyta</taxon>
        <taxon>Tracheophyta</taxon>
        <taxon>Spermatophyta</taxon>
        <taxon>Magnoliopsida</taxon>
        <taxon>eudicotyledons</taxon>
        <taxon>Gunneridae</taxon>
        <taxon>Pentapetalae</taxon>
        <taxon>rosids</taxon>
        <taxon>malvids</taxon>
        <taxon>Malvales</taxon>
        <taxon>Malvaceae</taxon>
        <taxon>Malvoideae</taxon>
        <taxon>Gossypium</taxon>
    </lineage>
</organism>
<dbReference type="Proteomes" id="UP000032142">
    <property type="component" value="Unassembled WGS sequence"/>
</dbReference>
<evidence type="ECO:0000313" key="2">
    <source>
        <dbReference type="Proteomes" id="UP000032142"/>
    </source>
</evidence>
<accession>A0A0B0M948</accession>
<protein>
    <submittedName>
        <fullName evidence="1">Uncharacterized protein</fullName>
    </submittedName>
</protein>
<dbReference type="AlphaFoldDB" id="A0A0B0M948"/>
<comment type="caution">
    <text evidence="1">The sequence shown here is derived from an EMBL/GenBank/DDBJ whole genome shotgun (WGS) entry which is preliminary data.</text>
</comment>